<feature type="region of interest" description="Disordered" evidence="5">
    <location>
        <begin position="959"/>
        <end position="993"/>
    </location>
</feature>
<dbReference type="PROSITE" id="PS50294">
    <property type="entry name" value="WD_REPEATS_REGION"/>
    <property type="match status" value="1"/>
</dbReference>
<feature type="domain" description="BEACH" evidence="6">
    <location>
        <begin position="298"/>
        <end position="569"/>
    </location>
</feature>
<dbReference type="CDD" id="cd06071">
    <property type="entry name" value="Beach"/>
    <property type="match status" value="1"/>
</dbReference>
<comment type="subcellular location">
    <subcellularLocation>
        <location evidence="1">Cytoplasmic vesicle</location>
        <location evidence="1">Autophagosome</location>
    </subcellularLocation>
</comment>
<evidence type="ECO:0000256" key="1">
    <source>
        <dbReference type="ARBA" id="ARBA00004419"/>
    </source>
</evidence>
<evidence type="ECO:0000259" key="6">
    <source>
        <dbReference type="PROSITE" id="PS50197"/>
    </source>
</evidence>
<dbReference type="InterPro" id="IPR015943">
    <property type="entry name" value="WD40/YVTN_repeat-like_dom_sf"/>
</dbReference>
<dbReference type="SUPFAM" id="SSF81837">
    <property type="entry name" value="BEACH domain"/>
    <property type="match status" value="1"/>
</dbReference>
<dbReference type="Pfam" id="PF02138">
    <property type="entry name" value="Beach"/>
    <property type="match status" value="1"/>
</dbReference>
<evidence type="ECO:0000256" key="3">
    <source>
        <dbReference type="ARBA" id="ARBA00022737"/>
    </source>
</evidence>
<dbReference type="GO" id="GO:0035973">
    <property type="term" value="P:aggrephagy"/>
    <property type="evidence" value="ECO:0007669"/>
    <property type="project" value="TreeGrafter"/>
</dbReference>
<dbReference type="SMART" id="SM01026">
    <property type="entry name" value="Beach"/>
    <property type="match status" value="1"/>
</dbReference>
<gene>
    <name evidence="7" type="ORF">CLODIP_2_CD00138</name>
</gene>
<feature type="region of interest" description="Disordered" evidence="5">
    <location>
        <begin position="584"/>
        <end position="612"/>
    </location>
</feature>
<dbReference type="InterPro" id="IPR036372">
    <property type="entry name" value="BEACH_dom_sf"/>
</dbReference>
<keyword evidence="3" id="KW-0677">Repeat</keyword>
<dbReference type="PANTHER" id="PTHR44662">
    <property type="entry name" value="WD REPEAT-CONTAINING PROTEIN 81"/>
    <property type="match status" value="1"/>
</dbReference>
<evidence type="ECO:0000313" key="7">
    <source>
        <dbReference type="EMBL" id="CAB3366386.1"/>
    </source>
</evidence>
<accession>A0A8S1CAL1</accession>
<organism evidence="7 8">
    <name type="scientific">Cloeon dipterum</name>
    <dbReference type="NCBI Taxonomy" id="197152"/>
    <lineage>
        <taxon>Eukaryota</taxon>
        <taxon>Metazoa</taxon>
        <taxon>Ecdysozoa</taxon>
        <taxon>Arthropoda</taxon>
        <taxon>Hexapoda</taxon>
        <taxon>Insecta</taxon>
        <taxon>Pterygota</taxon>
        <taxon>Palaeoptera</taxon>
        <taxon>Ephemeroptera</taxon>
        <taxon>Pisciforma</taxon>
        <taxon>Baetidae</taxon>
        <taxon>Cloeon</taxon>
    </lineage>
</organism>
<comment type="caution">
    <text evidence="7">The sequence shown here is derived from an EMBL/GenBank/DDBJ whole genome shotgun (WGS) entry which is preliminary data.</text>
</comment>
<proteinExistence type="predicted"/>
<evidence type="ECO:0000313" key="8">
    <source>
        <dbReference type="Proteomes" id="UP000494165"/>
    </source>
</evidence>
<keyword evidence="2 4" id="KW-0853">WD repeat</keyword>
<dbReference type="InterPro" id="IPR036322">
    <property type="entry name" value="WD40_repeat_dom_sf"/>
</dbReference>
<name>A0A8S1CAL1_9INSE</name>
<evidence type="ECO:0000256" key="4">
    <source>
        <dbReference type="PROSITE-ProRule" id="PRU00221"/>
    </source>
</evidence>
<evidence type="ECO:0000256" key="2">
    <source>
        <dbReference type="ARBA" id="ARBA00022574"/>
    </source>
</evidence>
<dbReference type="SMART" id="SM00320">
    <property type="entry name" value="WD40"/>
    <property type="match status" value="7"/>
</dbReference>
<dbReference type="InterPro" id="IPR011009">
    <property type="entry name" value="Kinase-like_dom_sf"/>
</dbReference>
<keyword evidence="8" id="KW-1185">Reference proteome</keyword>
<dbReference type="SUPFAM" id="SSF56112">
    <property type="entry name" value="Protein kinase-like (PK-like)"/>
    <property type="match status" value="1"/>
</dbReference>
<sequence>MENDDVKQSLRKFLFIPERYTKAAKNDNQIVAVVHRSWLSSLVQKGRPDIFKYHEKLTDYEVDLFLKLGEPFESAWQLVLITVLHLEPDENVYPLPRPRQANLVSWDALNLTYSQLLHYIADTNYKNSWKEAFKKYSCLPDTKSAQKVPLVSKRAVILEAIKRLFSCPVINLDTQEVFPAPKDRYNTHPNCLPAICAVFTSDHIFLLQNYIPHSLFDCVTFSPAVLNLARSRSLFLIYQILQLLRDSYDKGVALGGISLNDVLITPSLWVTVVPKLEENLIYPKEMLSVEISDQAVQCEKKPDASLSKLLDLWVRGQLSNFDYLIALNRLAGRRFGHPSHHFVLPWVTDFSSSHGGWRDLTKSKFRLNKGDRQLDLTFETASGLQNCDSSPLQIPHHVSDFLSEITYFVYLARRTPKSLLCKYVRPNWVPAEYPSSIQRMQEWTPDECIPEFYTNPNVFKSIHEDLPDLEIPSWATSPEHFIEKHRQALESVSVSEKLHHWIDLTFGYKLSGSAAIKSKNVCLYLVDNHTNISGSGAVQLFTQPHPHRTTPNPYMDKIAPKIAFPSSKRRLESTLPCILSPAVSTPDKIEESSESQSDQVGEESHPLEGPKTLPKIKYTVSAEDTVKAIHLPMDYGIVSSLQAVENLSNFSLEVLHEMPRDDNYGQRQLSSHYKKAIAESRVKEMQTLGCLIVEIYLSSKLRAADLVHYDFAARLERCLKVVEKEWRDLPCAVKKVTSVLLELDESGRKISSHSQDFYQPISPMGLPPPSAHQLLQPLLSSVIPFPSYFEPLYKLLAEIHSLESSSDETSELQVNILNSGLPSLLPKMDEDGLDLLVPHVVRLLKSESATNAAWRLFDPLAKALGPNRAAKELLDPISDLMDSGGATRAKLYHRSFLLKLMVRFGLRAFINNFIKSLVEAVGGYKDQQCKTPTLEAERRKSDALNVVENFNLCDNEAGILSPLDEDSSADSDKVITEQEIMPGKKEEGSDVENEPEVFVLENEGDENDPANSVTSPAVALDLMAQLEIDMDQEPEGVAQNADIEEPKAATPNLEPEEAATATPVQTEWRPPRRPNTATEFPVSEESAESLLWLAHRLGPVLTARHLSRNLLRMLSLCYLGESSLAPSKGQESSESCCQAIPGMKLVGDINSTRVLSCLAEIAAIYGEQLVVVQYFGHMTELIALCKRKLTLNMEAGLIGCLCLMCSIVPYLSDATLMEQILDILKNILHPAVRLVATSRAPFPSGITARRALAYKLLEALYLIAMRIGSDMTRLHLSVTLQRYFLAFDKAYDRIDAESGFLEVRRDNGELLKGSPLQISQVMVYESIDSFSPPAPIQEAANEFRMKALHEIKAVFNEKLAHCIYIPFYRLLGETLMEKILKNESLVRDLCYQYEQMTPRLNQCQGAGSLVYLSDLLPPEENLIGTSSSFGTNVSVIGNRIELQRPDIPSTLPSPGFKNLDEVSNIISKRMENTSRHLRGNWLAYWDHEIGRSDKDNKFNFKQIKLQQFTGHSHSVRALLVLDNENSFISGSRDKSVKLWSLRSQGDGTTASTCRWSYNQHRKSVLAIAYVEPVGLVASCDSVVHLWDPFMGATVAVLDGASRVSNAPVNVLHAMPAPSCSVLAATTDATLKVIDVRTAEYVIEMKVANAAGGLIRCISVCSNGHTIAVGQSSGHLSLLDIRTGMILASWKGHEGEVLQLATFPGSTVVSSSLDQTVVAWSSENGSLRCVLKGQTEPVHCLNAYNMELISGTTANRIGVHTAVGEQASFSSNRLRSDTFKGVLTALAVLPLNRLLLLGSDAGHISLLC</sequence>
<dbReference type="OrthoDB" id="29306at2759"/>
<feature type="compositionally biased region" description="Basic and acidic residues" evidence="5">
    <location>
        <begin position="970"/>
        <end position="988"/>
    </location>
</feature>
<dbReference type="PROSITE" id="PS50082">
    <property type="entry name" value="WD_REPEATS_2"/>
    <property type="match status" value="1"/>
</dbReference>
<feature type="region of interest" description="Disordered" evidence="5">
    <location>
        <begin position="1048"/>
        <end position="1081"/>
    </location>
</feature>
<evidence type="ECO:0000256" key="5">
    <source>
        <dbReference type="SAM" id="MobiDB-lite"/>
    </source>
</evidence>
<dbReference type="GO" id="GO:0005739">
    <property type="term" value="C:mitochondrion"/>
    <property type="evidence" value="ECO:0007669"/>
    <property type="project" value="TreeGrafter"/>
</dbReference>
<dbReference type="Gene3D" id="2.130.10.10">
    <property type="entry name" value="YVTN repeat-like/Quinoprotein amine dehydrogenase"/>
    <property type="match status" value="2"/>
</dbReference>
<dbReference type="SUPFAM" id="SSF50978">
    <property type="entry name" value="WD40 repeat-like"/>
    <property type="match status" value="1"/>
</dbReference>
<protein>
    <recommendedName>
        <fullName evidence="6">BEACH domain-containing protein</fullName>
    </recommendedName>
</protein>
<dbReference type="PANTHER" id="PTHR44662:SF1">
    <property type="entry name" value="WD REPEAT-CONTAINING PROTEIN 81"/>
    <property type="match status" value="1"/>
</dbReference>
<dbReference type="GO" id="GO:0005776">
    <property type="term" value="C:autophagosome"/>
    <property type="evidence" value="ECO:0007669"/>
    <property type="project" value="UniProtKB-SubCell"/>
</dbReference>
<dbReference type="InterPro" id="IPR001680">
    <property type="entry name" value="WD40_rpt"/>
</dbReference>
<dbReference type="Proteomes" id="UP000494165">
    <property type="component" value="Unassembled WGS sequence"/>
</dbReference>
<dbReference type="InterPro" id="IPR000409">
    <property type="entry name" value="BEACH_dom"/>
</dbReference>
<dbReference type="PROSITE" id="PS50197">
    <property type="entry name" value="BEACH"/>
    <property type="match status" value="1"/>
</dbReference>
<dbReference type="FunFam" id="1.10.1540.10:FF:000003">
    <property type="entry name" value="WD repeat-containing protein 81 isoform X1"/>
    <property type="match status" value="1"/>
</dbReference>
<feature type="repeat" description="WD" evidence="4">
    <location>
        <begin position="1508"/>
        <end position="1543"/>
    </location>
</feature>
<reference evidence="7 8" key="1">
    <citation type="submission" date="2020-04" db="EMBL/GenBank/DDBJ databases">
        <authorList>
            <person name="Alioto T."/>
            <person name="Alioto T."/>
            <person name="Gomez Garrido J."/>
        </authorList>
    </citation>
    <scope>NUCLEOTIDE SEQUENCE [LARGE SCALE GENOMIC DNA]</scope>
</reference>
<dbReference type="InterPro" id="IPR052651">
    <property type="entry name" value="WDR81"/>
</dbReference>
<dbReference type="GO" id="GO:0035014">
    <property type="term" value="F:phosphatidylinositol 3-kinase regulator activity"/>
    <property type="evidence" value="ECO:0007669"/>
    <property type="project" value="TreeGrafter"/>
</dbReference>
<dbReference type="EMBL" id="CADEPI010000025">
    <property type="protein sequence ID" value="CAB3366386.1"/>
    <property type="molecule type" value="Genomic_DNA"/>
</dbReference>
<dbReference type="Gene3D" id="1.10.1540.10">
    <property type="entry name" value="BEACH domain"/>
    <property type="match status" value="1"/>
</dbReference>
<dbReference type="Pfam" id="PF00400">
    <property type="entry name" value="WD40"/>
    <property type="match status" value="2"/>
</dbReference>